<comment type="caution">
    <text evidence="3">The sequence shown here is derived from an EMBL/GenBank/DDBJ whole genome shotgun (WGS) entry which is preliminary data.</text>
</comment>
<evidence type="ECO:0000313" key="4">
    <source>
        <dbReference type="Proteomes" id="UP000177507"/>
    </source>
</evidence>
<accession>A0A1F8EZD4</accession>
<reference evidence="3 4" key="1">
    <citation type="journal article" date="2016" name="Nat. Commun.">
        <title>Thousands of microbial genomes shed light on interconnected biogeochemical processes in an aquifer system.</title>
        <authorList>
            <person name="Anantharaman K."/>
            <person name="Brown C.T."/>
            <person name="Hug L.A."/>
            <person name="Sharon I."/>
            <person name="Castelle C.J."/>
            <person name="Probst A.J."/>
            <person name="Thomas B.C."/>
            <person name="Singh A."/>
            <person name="Wilkins M.J."/>
            <person name="Karaoz U."/>
            <person name="Brodie E.L."/>
            <person name="Williams K.H."/>
            <person name="Hubbard S.S."/>
            <person name="Banfield J.F."/>
        </authorList>
    </citation>
    <scope>NUCLEOTIDE SEQUENCE [LARGE SCALE GENOMIC DNA]</scope>
</reference>
<evidence type="ECO:0000313" key="3">
    <source>
        <dbReference type="EMBL" id="OGN05386.1"/>
    </source>
</evidence>
<protein>
    <submittedName>
        <fullName evidence="3">Uncharacterized protein</fullName>
    </submittedName>
</protein>
<proteinExistence type="predicted"/>
<feature type="transmembrane region" description="Helical" evidence="2">
    <location>
        <begin position="109"/>
        <end position="129"/>
    </location>
</feature>
<keyword evidence="2" id="KW-0812">Transmembrane</keyword>
<keyword evidence="2" id="KW-0472">Membrane</keyword>
<dbReference type="EMBL" id="MGJI01000009">
    <property type="protein sequence ID" value="OGN05386.1"/>
    <property type="molecule type" value="Genomic_DNA"/>
</dbReference>
<dbReference type="AlphaFoldDB" id="A0A1F8EZD4"/>
<sequence>MQEDIAALKKGQTPVGFQIEKQSVKESVSIQQSATPAPIFKQSPSPHVELGRLEKSRPMEGTRFSVPSSLKIPGISPTSPSVPEPSTNSLGGGGGIKLPSLGSMSSRKLLWGGASILIVIVGVLVFFVMREPSPPEVTFSLTPISTSTPTPSKPYIEGVFSLFSKVSISVDTDVFQTLVSATNVEVLNGGASALYKLNDPQNTLDYTFSSFMSSALITVPEEVKTFINENDFYLSLKQKAPGKYSGGIIVKLSSDVGLSQAMSRWETNIPSSFAALLGLNTAEAASIEFLDNTYQGLSIRYKNFPDPLKTIDYAIVSGVHGDKYLVIADSREHIYSIIDTIR</sequence>
<feature type="compositionally biased region" description="Low complexity" evidence="1">
    <location>
        <begin position="76"/>
        <end position="89"/>
    </location>
</feature>
<feature type="region of interest" description="Disordered" evidence="1">
    <location>
        <begin position="35"/>
        <end position="93"/>
    </location>
</feature>
<name>A0A1F8EZD4_9BACT</name>
<dbReference type="Proteomes" id="UP000177507">
    <property type="component" value="Unassembled WGS sequence"/>
</dbReference>
<evidence type="ECO:0000256" key="2">
    <source>
        <dbReference type="SAM" id="Phobius"/>
    </source>
</evidence>
<organism evidence="3 4">
    <name type="scientific">Candidatus Yanofskybacteria bacterium RIFCSPHIGHO2_01_FULL_44_17</name>
    <dbReference type="NCBI Taxonomy" id="1802668"/>
    <lineage>
        <taxon>Bacteria</taxon>
        <taxon>Candidatus Yanofskyibacteriota</taxon>
    </lineage>
</organism>
<gene>
    <name evidence="3" type="ORF">A2831_01455</name>
</gene>
<feature type="compositionally biased region" description="Basic and acidic residues" evidence="1">
    <location>
        <begin position="49"/>
        <end position="60"/>
    </location>
</feature>
<keyword evidence="2" id="KW-1133">Transmembrane helix</keyword>
<evidence type="ECO:0000256" key="1">
    <source>
        <dbReference type="SAM" id="MobiDB-lite"/>
    </source>
</evidence>